<evidence type="ECO:0000256" key="1">
    <source>
        <dbReference type="ARBA" id="ARBA00022723"/>
    </source>
</evidence>
<dbReference type="PROSITE" id="PS00518">
    <property type="entry name" value="ZF_RING_1"/>
    <property type="match status" value="1"/>
</dbReference>
<sequence>MKDKSALPSKEMESIVVTVSRYHGAERFNLIKLISRTGASYVGSMNQSVTHLVCWKFEGRKYELAKKFKITIVNHRWIEECVKKGKRVSEEPYTYQSGEEIGPLCLDVPFGINQTSTRSRALTDIKEPVIDIECEDIYDPAWTDSLLFDENLVPQQRQNGCRSNRATRKAMKRSSRKDCPSSSRYCLETRSGSTVMELEEASTSLPPYSCRQRKRNSTLPERQGKGRRLVKKHISMDDWLLTSNVEEYKEANVLPENNFSRVLSDSSDVERHQGSPNRRTSDARCFLSEQDNSDDLEEIEDVNAENMNPHVHGAPSSLLATLDELNDAACEDFIDVDPGNRQASSELSCVICWTDFSSTRGVLPCGHRFCFSCIQNWADHMASRKKSSTCPLCKASFICITKVEDAVSSDQKIYSQSIPHDSSKTDLYILPDETYGPPSNPLSTVCCRCFSREPEDLLIRCNFCQTRCVHSYCLDPPLLPWTCVHCKDLQMLYLHSR</sequence>
<feature type="region of interest" description="Disordered" evidence="5">
    <location>
        <begin position="198"/>
        <end position="227"/>
    </location>
</feature>
<gene>
    <name evidence="8" type="ORF">Salat_2455600</name>
</gene>
<accession>A0AAE2CBT1</accession>
<keyword evidence="3" id="KW-0862">Zinc</keyword>
<dbReference type="Proteomes" id="UP001293254">
    <property type="component" value="Unassembled WGS sequence"/>
</dbReference>
<dbReference type="Gene3D" id="3.40.50.10190">
    <property type="entry name" value="BRCT domain"/>
    <property type="match status" value="1"/>
</dbReference>
<keyword evidence="2 4" id="KW-0863">Zinc-finger</keyword>
<dbReference type="InterPro" id="IPR036420">
    <property type="entry name" value="BRCT_dom_sf"/>
</dbReference>
<feature type="domain" description="RING-type" evidence="6">
    <location>
        <begin position="349"/>
        <end position="394"/>
    </location>
</feature>
<dbReference type="AlphaFoldDB" id="A0AAE2CBT1"/>
<evidence type="ECO:0000256" key="2">
    <source>
        <dbReference type="ARBA" id="ARBA00022771"/>
    </source>
</evidence>
<evidence type="ECO:0000259" key="6">
    <source>
        <dbReference type="PROSITE" id="PS50089"/>
    </source>
</evidence>
<feature type="compositionally biased region" description="Basic residues" evidence="5">
    <location>
        <begin position="165"/>
        <end position="175"/>
    </location>
</feature>
<keyword evidence="9" id="KW-1185">Reference proteome</keyword>
<dbReference type="Pfam" id="PF13639">
    <property type="entry name" value="zf-RING_2"/>
    <property type="match status" value="1"/>
</dbReference>
<feature type="region of interest" description="Disordered" evidence="5">
    <location>
        <begin position="158"/>
        <end position="183"/>
    </location>
</feature>
<dbReference type="EMBL" id="JACGWO010000010">
    <property type="protein sequence ID" value="KAK4416301.1"/>
    <property type="molecule type" value="Genomic_DNA"/>
</dbReference>
<dbReference type="InterPro" id="IPR013083">
    <property type="entry name" value="Znf_RING/FYVE/PHD"/>
</dbReference>
<dbReference type="SMART" id="SM00184">
    <property type="entry name" value="RING"/>
    <property type="match status" value="1"/>
</dbReference>
<name>A0AAE2CBT1_9LAMI</name>
<evidence type="ECO:0000313" key="9">
    <source>
        <dbReference type="Proteomes" id="UP001293254"/>
    </source>
</evidence>
<evidence type="ECO:0000256" key="4">
    <source>
        <dbReference type="PROSITE-ProRule" id="PRU00175"/>
    </source>
</evidence>
<dbReference type="SUPFAM" id="SSF52113">
    <property type="entry name" value="BRCT domain"/>
    <property type="match status" value="1"/>
</dbReference>
<dbReference type="SMART" id="SM00292">
    <property type="entry name" value="BRCT"/>
    <property type="match status" value="1"/>
</dbReference>
<dbReference type="PROSITE" id="PS50172">
    <property type="entry name" value="BRCT"/>
    <property type="match status" value="1"/>
</dbReference>
<dbReference type="PANTHER" id="PTHR47776">
    <property type="entry name" value="F5A8.9 PROTEIN"/>
    <property type="match status" value="1"/>
</dbReference>
<evidence type="ECO:0000259" key="7">
    <source>
        <dbReference type="PROSITE" id="PS50172"/>
    </source>
</evidence>
<comment type="caution">
    <text evidence="8">The sequence shown here is derived from an EMBL/GenBank/DDBJ whole genome shotgun (WGS) entry which is preliminary data.</text>
</comment>
<protein>
    <submittedName>
        <fullName evidence="8">BRCT domain-containing protein</fullName>
    </submittedName>
</protein>
<organism evidence="8 9">
    <name type="scientific">Sesamum alatum</name>
    <dbReference type="NCBI Taxonomy" id="300844"/>
    <lineage>
        <taxon>Eukaryota</taxon>
        <taxon>Viridiplantae</taxon>
        <taxon>Streptophyta</taxon>
        <taxon>Embryophyta</taxon>
        <taxon>Tracheophyta</taxon>
        <taxon>Spermatophyta</taxon>
        <taxon>Magnoliopsida</taxon>
        <taxon>eudicotyledons</taxon>
        <taxon>Gunneridae</taxon>
        <taxon>Pentapetalae</taxon>
        <taxon>asterids</taxon>
        <taxon>lamiids</taxon>
        <taxon>Lamiales</taxon>
        <taxon>Pedaliaceae</taxon>
        <taxon>Sesamum</taxon>
    </lineage>
</organism>
<dbReference type="InterPro" id="IPR019786">
    <property type="entry name" value="Zinc_finger_PHD-type_CS"/>
</dbReference>
<dbReference type="GO" id="GO:0008270">
    <property type="term" value="F:zinc ion binding"/>
    <property type="evidence" value="ECO:0007669"/>
    <property type="project" value="UniProtKB-KW"/>
</dbReference>
<keyword evidence="1" id="KW-0479">Metal-binding</keyword>
<dbReference type="InterPro" id="IPR001357">
    <property type="entry name" value="BRCT_dom"/>
</dbReference>
<dbReference type="SUPFAM" id="SSF57850">
    <property type="entry name" value="RING/U-box"/>
    <property type="match status" value="1"/>
</dbReference>
<dbReference type="PROSITE" id="PS01359">
    <property type="entry name" value="ZF_PHD_1"/>
    <property type="match status" value="1"/>
</dbReference>
<dbReference type="PROSITE" id="PS50089">
    <property type="entry name" value="ZF_RING_2"/>
    <property type="match status" value="1"/>
</dbReference>
<dbReference type="SUPFAM" id="SSF57903">
    <property type="entry name" value="FYVE/PHD zinc finger"/>
    <property type="match status" value="1"/>
</dbReference>
<dbReference type="Gene3D" id="3.30.40.10">
    <property type="entry name" value="Zinc/RING finger domain, C3HC4 (zinc finger)"/>
    <property type="match status" value="1"/>
</dbReference>
<dbReference type="InterPro" id="IPR017907">
    <property type="entry name" value="Znf_RING_CS"/>
</dbReference>
<evidence type="ECO:0000256" key="3">
    <source>
        <dbReference type="ARBA" id="ARBA00022833"/>
    </source>
</evidence>
<proteinExistence type="predicted"/>
<reference evidence="8" key="1">
    <citation type="submission" date="2020-06" db="EMBL/GenBank/DDBJ databases">
        <authorList>
            <person name="Li T."/>
            <person name="Hu X."/>
            <person name="Zhang T."/>
            <person name="Song X."/>
            <person name="Zhang H."/>
            <person name="Dai N."/>
            <person name="Sheng W."/>
            <person name="Hou X."/>
            <person name="Wei L."/>
        </authorList>
    </citation>
    <scope>NUCLEOTIDE SEQUENCE</scope>
    <source>
        <strain evidence="8">3651</strain>
        <tissue evidence="8">Leaf</tissue>
    </source>
</reference>
<evidence type="ECO:0000256" key="5">
    <source>
        <dbReference type="SAM" id="MobiDB-lite"/>
    </source>
</evidence>
<dbReference type="InterPro" id="IPR001841">
    <property type="entry name" value="Znf_RING"/>
</dbReference>
<dbReference type="InterPro" id="IPR011011">
    <property type="entry name" value="Znf_FYVE_PHD"/>
</dbReference>
<reference evidence="8" key="2">
    <citation type="journal article" date="2024" name="Plant">
        <title>Genomic evolution and insights into agronomic trait innovations of Sesamum species.</title>
        <authorList>
            <person name="Miao H."/>
            <person name="Wang L."/>
            <person name="Qu L."/>
            <person name="Liu H."/>
            <person name="Sun Y."/>
            <person name="Le M."/>
            <person name="Wang Q."/>
            <person name="Wei S."/>
            <person name="Zheng Y."/>
            <person name="Lin W."/>
            <person name="Duan Y."/>
            <person name="Cao H."/>
            <person name="Xiong S."/>
            <person name="Wang X."/>
            <person name="Wei L."/>
            <person name="Li C."/>
            <person name="Ma Q."/>
            <person name="Ju M."/>
            <person name="Zhao R."/>
            <person name="Li G."/>
            <person name="Mu C."/>
            <person name="Tian Q."/>
            <person name="Mei H."/>
            <person name="Zhang T."/>
            <person name="Gao T."/>
            <person name="Zhang H."/>
        </authorList>
    </citation>
    <scope>NUCLEOTIDE SEQUENCE</scope>
    <source>
        <strain evidence="8">3651</strain>
    </source>
</reference>
<evidence type="ECO:0000313" key="8">
    <source>
        <dbReference type="EMBL" id="KAK4416301.1"/>
    </source>
</evidence>
<feature type="region of interest" description="Disordered" evidence="5">
    <location>
        <begin position="264"/>
        <end position="286"/>
    </location>
</feature>
<dbReference type="PANTHER" id="PTHR47776:SF2">
    <property type="entry name" value="RING-TYPE E3 UBIQUITIN TRANSFERASE BRCA1"/>
    <property type="match status" value="1"/>
</dbReference>
<feature type="domain" description="BRCT" evidence="7">
    <location>
        <begin position="7"/>
        <end position="95"/>
    </location>
</feature>
<dbReference type="Pfam" id="PF12738">
    <property type="entry name" value="PTCB-BRCT"/>
    <property type="match status" value="1"/>
</dbReference>